<evidence type="ECO:0000313" key="1">
    <source>
        <dbReference type="EMBL" id="HIZ47002.1"/>
    </source>
</evidence>
<dbReference type="EMBL" id="DXBM01000067">
    <property type="protein sequence ID" value="HIZ47002.1"/>
    <property type="molecule type" value="Genomic_DNA"/>
</dbReference>
<name>A0A9D2JF53_9ACTN</name>
<dbReference type="AlphaFoldDB" id="A0A9D2JF53"/>
<reference evidence="1" key="2">
    <citation type="submission" date="2021-04" db="EMBL/GenBank/DDBJ databases">
        <authorList>
            <person name="Gilroy R."/>
        </authorList>
    </citation>
    <scope>NUCLEOTIDE SEQUENCE</scope>
    <source>
        <strain evidence="1">ChiHjej12B11-14209</strain>
    </source>
</reference>
<accession>A0A9D2JF53</accession>
<sequence length="137" mass="15539">MVRFDGLEECAYTITWTRNGKGWYTAAFEERDEAREFVARMLRENEGNCDFSWCAQRLATLDSADFLNSDIPDVKVRFANPWPCSNNGEPEEGRWAGKVMRALLDVIEECRENPAGEAASDRLRAMSEAADVLARLP</sequence>
<comment type="caution">
    <text evidence="1">The sequence shown here is derived from an EMBL/GenBank/DDBJ whole genome shotgun (WGS) entry which is preliminary data.</text>
</comment>
<protein>
    <submittedName>
        <fullName evidence="1">Uncharacterized protein</fullName>
    </submittedName>
</protein>
<evidence type="ECO:0000313" key="2">
    <source>
        <dbReference type="Proteomes" id="UP000824062"/>
    </source>
</evidence>
<dbReference type="Proteomes" id="UP000824062">
    <property type="component" value="Unassembled WGS sequence"/>
</dbReference>
<gene>
    <name evidence="1" type="ORF">IAA19_08320</name>
</gene>
<organism evidence="1 2">
    <name type="scientific">Candidatus Olsenella pullistercoris</name>
    <dbReference type="NCBI Taxonomy" id="2838712"/>
    <lineage>
        <taxon>Bacteria</taxon>
        <taxon>Bacillati</taxon>
        <taxon>Actinomycetota</taxon>
        <taxon>Coriobacteriia</taxon>
        <taxon>Coriobacteriales</taxon>
        <taxon>Atopobiaceae</taxon>
        <taxon>Olsenella</taxon>
    </lineage>
</organism>
<reference evidence="1" key="1">
    <citation type="journal article" date="2021" name="PeerJ">
        <title>Extensive microbial diversity within the chicken gut microbiome revealed by metagenomics and culture.</title>
        <authorList>
            <person name="Gilroy R."/>
            <person name="Ravi A."/>
            <person name="Getino M."/>
            <person name="Pursley I."/>
            <person name="Horton D.L."/>
            <person name="Alikhan N.F."/>
            <person name="Baker D."/>
            <person name="Gharbi K."/>
            <person name="Hall N."/>
            <person name="Watson M."/>
            <person name="Adriaenssens E.M."/>
            <person name="Foster-Nyarko E."/>
            <person name="Jarju S."/>
            <person name="Secka A."/>
            <person name="Antonio M."/>
            <person name="Oren A."/>
            <person name="Chaudhuri R.R."/>
            <person name="La Ragione R."/>
            <person name="Hildebrand F."/>
            <person name="Pallen M.J."/>
        </authorList>
    </citation>
    <scope>NUCLEOTIDE SEQUENCE</scope>
    <source>
        <strain evidence="1">ChiHjej12B11-14209</strain>
    </source>
</reference>
<proteinExistence type="predicted"/>